<organism evidence="1">
    <name type="scientific">Rhizophora mucronata</name>
    <name type="common">Asiatic mangrove</name>
    <dbReference type="NCBI Taxonomy" id="61149"/>
    <lineage>
        <taxon>Eukaryota</taxon>
        <taxon>Viridiplantae</taxon>
        <taxon>Streptophyta</taxon>
        <taxon>Embryophyta</taxon>
        <taxon>Tracheophyta</taxon>
        <taxon>Spermatophyta</taxon>
        <taxon>Magnoliopsida</taxon>
        <taxon>eudicotyledons</taxon>
        <taxon>Gunneridae</taxon>
        <taxon>Pentapetalae</taxon>
        <taxon>rosids</taxon>
        <taxon>fabids</taxon>
        <taxon>Malpighiales</taxon>
        <taxon>Rhizophoraceae</taxon>
        <taxon>Rhizophora</taxon>
    </lineage>
</organism>
<dbReference type="AlphaFoldDB" id="A0A2P2Q944"/>
<accession>A0A2P2Q944</accession>
<sequence length="43" mass="5257">MYTCSLFGCLFHFLLRNLTIHEFQLFGHNSKTRYFHPFEVSHH</sequence>
<evidence type="ECO:0000313" key="1">
    <source>
        <dbReference type="EMBL" id="MBX63477.1"/>
    </source>
</evidence>
<dbReference type="EMBL" id="GGEC01082993">
    <property type="protein sequence ID" value="MBX63477.1"/>
    <property type="molecule type" value="Transcribed_RNA"/>
</dbReference>
<proteinExistence type="predicted"/>
<name>A0A2P2Q944_RHIMU</name>
<reference evidence="1" key="1">
    <citation type="submission" date="2018-02" db="EMBL/GenBank/DDBJ databases">
        <title>Rhizophora mucronata_Transcriptome.</title>
        <authorList>
            <person name="Meera S.P."/>
            <person name="Sreeshan A."/>
            <person name="Augustine A."/>
        </authorList>
    </citation>
    <scope>NUCLEOTIDE SEQUENCE</scope>
    <source>
        <tissue evidence="1">Leaf</tissue>
    </source>
</reference>
<protein>
    <submittedName>
        <fullName evidence="1">Uncharacterized protein</fullName>
    </submittedName>
</protein>